<dbReference type="GO" id="GO:0005829">
    <property type="term" value="C:cytosol"/>
    <property type="evidence" value="ECO:0007669"/>
    <property type="project" value="TreeGrafter"/>
</dbReference>
<evidence type="ECO:0000313" key="5">
    <source>
        <dbReference type="EMBL" id="SNR69295.1"/>
    </source>
</evidence>
<evidence type="ECO:0000256" key="3">
    <source>
        <dbReference type="ARBA" id="ARBA00023163"/>
    </source>
</evidence>
<dbReference type="AlphaFoldDB" id="A0A238YDK0"/>
<keyword evidence="3" id="KW-0804">Transcription</keyword>
<dbReference type="SUPFAM" id="SSF46689">
    <property type="entry name" value="Homeodomain-like"/>
    <property type="match status" value="1"/>
</dbReference>
<dbReference type="GO" id="GO:0000976">
    <property type="term" value="F:transcription cis-regulatory region binding"/>
    <property type="evidence" value="ECO:0007669"/>
    <property type="project" value="TreeGrafter"/>
</dbReference>
<evidence type="ECO:0000256" key="2">
    <source>
        <dbReference type="ARBA" id="ARBA00023125"/>
    </source>
</evidence>
<dbReference type="PROSITE" id="PS01124">
    <property type="entry name" value="HTH_ARAC_FAMILY_2"/>
    <property type="match status" value="1"/>
</dbReference>
<feature type="domain" description="HTH araC/xylS-type" evidence="4">
    <location>
        <begin position="229"/>
        <end position="326"/>
    </location>
</feature>
<proteinExistence type="predicted"/>
<dbReference type="EMBL" id="FZOA01000002">
    <property type="protein sequence ID" value="SNR69295.1"/>
    <property type="molecule type" value="Genomic_DNA"/>
</dbReference>
<dbReference type="PANTHER" id="PTHR47894:SF1">
    <property type="entry name" value="HTH-TYPE TRANSCRIPTIONAL REGULATOR VQSM"/>
    <property type="match status" value="1"/>
</dbReference>
<evidence type="ECO:0000313" key="6">
    <source>
        <dbReference type="Proteomes" id="UP000198305"/>
    </source>
</evidence>
<organism evidence="5 6">
    <name type="scientific">Methylobacillus rhizosphaerae</name>
    <dbReference type="NCBI Taxonomy" id="551994"/>
    <lineage>
        <taxon>Bacteria</taxon>
        <taxon>Pseudomonadati</taxon>
        <taxon>Pseudomonadota</taxon>
        <taxon>Betaproteobacteria</taxon>
        <taxon>Nitrosomonadales</taxon>
        <taxon>Methylophilaceae</taxon>
        <taxon>Methylobacillus</taxon>
    </lineage>
</organism>
<dbReference type="InterPro" id="IPR032687">
    <property type="entry name" value="AraC-type_N"/>
</dbReference>
<dbReference type="Pfam" id="PF12833">
    <property type="entry name" value="HTH_18"/>
    <property type="match status" value="1"/>
</dbReference>
<dbReference type="InterPro" id="IPR009057">
    <property type="entry name" value="Homeodomain-like_sf"/>
</dbReference>
<keyword evidence="2" id="KW-0238">DNA-binding</keyword>
<dbReference type="Proteomes" id="UP000198305">
    <property type="component" value="Unassembled WGS sequence"/>
</dbReference>
<accession>A0A238YDK0</accession>
<dbReference type="InterPro" id="IPR018060">
    <property type="entry name" value="HTH_AraC"/>
</dbReference>
<dbReference type="RefSeq" id="WP_089374680.1">
    <property type="nucleotide sequence ID" value="NZ_FZOA01000002.1"/>
</dbReference>
<gene>
    <name evidence="5" type="ORF">SAMN05192560_0527</name>
</gene>
<dbReference type="PANTHER" id="PTHR47894">
    <property type="entry name" value="HTH-TYPE TRANSCRIPTIONAL REGULATOR GADX"/>
    <property type="match status" value="1"/>
</dbReference>
<reference evidence="6" key="1">
    <citation type="submission" date="2017-06" db="EMBL/GenBank/DDBJ databases">
        <authorList>
            <person name="Varghese N."/>
            <person name="Submissions S."/>
        </authorList>
    </citation>
    <scope>NUCLEOTIDE SEQUENCE [LARGE SCALE GENOMIC DNA]</scope>
    <source>
        <strain evidence="6">Ca-68</strain>
    </source>
</reference>
<keyword evidence="1" id="KW-0805">Transcription regulation</keyword>
<evidence type="ECO:0000259" key="4">
    <source>
        <dbReference type="PROSITE" id="PS01124"/>
    </source>
</evidence>
<keyword evidence="6" id="KW-1185">Reference proteome</keyword>
<dbReference type="OrthoDB" id="6506763at2"/>
<name>A0A238YDK0_9PROT</name>
<dbReference type="Pfam" id="PF12625">
    <property type="entry name" value="Arabinose_bd"/>
    <property type="match status" value="1"/>
</dbReference>
<dbReference type="Gene3D" id="1.10.10.60">
    <property type="entry name" value="Homeodomain-like"/>
    <property type="match status" value="1"/>
</dbReference>
<protein>
    <submittedName>
        <fullName evidence="5">Transcriptional regulator, AraC family</fullName>
    </submittedName>
</protein>
<sequence>MTRFIPAQHQAALLLEYASSRDLPVHALLQKTRLSEADVLAADTLISPAEYLQLLANLQSGLSASDTSFMLGQQLLPGHYGNLSHALLHARNLRQALDIFISFQSCLSPLLAPHLMEHKGQVILYWTESCVTPRLRSFIVEMMMTAISSMSRWLSGNRLPWSYRFNRTRPAHPEQYVVHLGNQLYFNEQMDSMCLPVEYLDHPWPHGSDMAVTTALASIRLQYRRSLLSTLYDYLSEHIRASPTLEQTSAVFGVSPATFKRHLVTHHTHFQAELDQARMHIAIQLIQGQDYSNDAVADYLGFHDANNFRRSLKRWTGLTPSMLRLQLPWG</sequence>
<evidence type="ECO:0000256" key="1">
    <source>
        <dbReference type="ARBA" id="ARBA00023015"/>
    </source>
</evidence>
<dbReference type="GO" id="GO:0003700">
    <property type="term" value="F:DNA-binding transcription factor activity"/>
    <property type="evidence" value="ECO:0007669"/>
    <property type="project" value="InterPro"/>
</dbReference>
<dbReference type="SMART" id="SM00342">
    <property type="entry name" value="HTH_ARAC"/>
    <property type="match status" value="1"/>
</dbReference>